<keyword evidence="11" id="KW-1185">Reference proteome</keyword>
<gene>
    <name evidence="8" type="primary">MED8</name>
    <name evidence="10" type="ORF">Ocin01_10189</name>
</gene>
<comment type="function">
    <text evidence="8">Component of the Mediator complex, a coactivator involved in the regulated transcription of nearly all RNA polymerase II-dependent genes. Mediator functions as a bridge to convey information from gene-specific regulatory proteins to the basal RNA polymerase II transcription machinery. Mediator is recruited to promoters by direct interactions with regulatory proteins and serves as a scaffold for the assembly of a functional preinitiation complex with RNA polymerase II and the general transcription factors.</text>
</comment>
<dbReference type="Proteomes" id="UP000094527">
    <property type="component" value="Unassembled WGS sequence"/>
</dbReference>
<dbReference type="GO" id="GO:0003712">
    <property type="term" value="F:transcription coregulator activity"/>
    <property type="evidence" value="ECO:0007669"/>
    <property type="project" value="InterPro"/>
</dbReference>
<evidence type="ECO:0000313" key="10">
    <source>
        <dbReference type="EMBL" id="ODM96494.1"/>
    </source>
</evidence>
<dbReference type="GO" id="GO:0016592">
    <property type="term" value="C:mediator complex"/>
    <property type="evidence" value="ECO:0007669"/>
    <property type="project" value="InterPro"/>
</dbReference>
<evidence type="ECO:0000256" key="8">
    <source>
        <dbReference type="RuleBase" id="RU364144"/>
    </source>
</evidence>
<dbReference type="OrthoDB" id="415411at2759"/>
<proteinExistence type="inferred from homology"/>
<comment type="similarity">
    <text evidence="2 8">Belongs to the Mediator complex subunit 8 family.</text>
</comment>
<sequence>MEFALDLMLQRVNEMKTTLSSLIMKLEHDHQNVNFPVFLDSFSVISGQMNTLMRLLRSDKVPLLKALTVLPLSLNPEADQALLAMTEGRLNCFNHEVVPDYLRTKPVPEVESKHVTVEMRASQANQDIINKQSAQLTKMANHVNDLITSARDEWEASERGGIPATFSNNDTQELVAALYSGKAFKSLPGPPPVRQPATSTSAPSAQVAAKAPGPIKTNIKMVAHKTPLKSDEKMIPSQPSTTNKDFNELHVAAADIST</sequence>
<feature type="region of interest" description="Disordered" evidence="9">
    <location>
        <begin position="227"/>
        <end position="258"/>
    </location>
</feature>
<dbReference type="Pfam" id="PF10232">
    <property type="entry name" value="Med8"/>
    <property type="match status" value="1"/>
</dbReference>
<dbReference type="GO" id="GO:0006357">
    <property type="term" value="P:regulation of transcription by RNA polymerase II"/>
    <property type="evidence" value="ECO:0007669"/>
    <property type="project" value="InterPro"/>
</dbReference>
<evidence type="ECO:0000256" key="1">
    <source>
        <dbReference type="ARBA" id="ARBA00004123"/>
    </source>
</evidence>
<evidence type="ECO:0000256" key="6">
    <source>
        <dbReference type="ARBA" id="ARBA00023163"/>
    </source>
</evidence>
<dbReference type="GO" id="GO:0070847">
    <property type="term" value="C:core mediator complex"/>
    <property type="evidence" value="ECO:0007669"/>
    <property type="project" value="TreeGrafter"/>
</dbReference>
<keyword evidence="5 8" id="KW-0010">Activator</keyword>
<name>A0A1D2MUK4_ORCCI</name>
<protein>
    <recommendedName>
        <fullName evidence="8">Mediator of RNA polymerase II transcription subunit 8</fullName>
    </recommendedName>
    <alternativeName>
        <fullName evidence="8">Mediator complex subunit 8</fullName>
    </alternativeName>
</protein>
<comment type="subunit">
    <text evidence="3 8">Component of the Mediator complex.</text>
</comment>
<evidence type="ECO:0000256" key="3">
    <source>
        <dbReference type="ARBA" id="ARBA00011837"/>
    </source>
</evidence>
<dbReference type="InterPro" id="IPR019364">
    <property type="entry name" value="Mediatior_Med8_fun/met"/>
</dbReference>
<evidence type="ECO:0000256" key="9">
    <source>
        <dbReference type="SAM" id="MobiDB-lite"/>
    </source>
</evidence>
<dbReference type="PANTHER" id="PTHR13074">
    <property type="entry name" value="MEDIATOR OF RNA POLYMERASE II TRANSCRIPTION SUBUNIT 8"/>
    <property type="match status" value="1"/>
</dbReference>
<organism evidence="10 11">
    <name type="scientific">Orchesella cincta</name>
    <name type="common">Springtail</name>
    <name type="synonym">Podura cincta</name>
    <dbReference type="NCBI Taxonomy" id="48709"/>
    <lineage>
        <taxon>Eukaryota</taxon>
        <taxon>Metazoa</taxon>
        <taxon>Ecdysozoa</taxon>
        <taxon>Arthropoda</taxon>
        <taxon>Hexapoda</taxon>
        <taxon>Collembola</taxon>
        <taxon>Entomobryomorpha</taxon>
        <taxon>Entomobryoidea</taxon>
        <taxon>Orchesellidae</taxon>
        <taxon>Orchesellinae</taxon>
        <taxon>Orchesella</taxon>
    </lineage>
</organism>
<dbReference type="EMBL" id="LJIJ01000535">
    <property type="protein sequence ID" value="ODM96494.1"/>
    <property type="molecule type" value="Genomic_DNA"/>
</dbReference>
<evidence type="ECO:0000256" key="7">
    <source>
        <dbReference type="ARBA" id="ARBA00023242"/>
    </source>
</evidence>
<comment type="caution">
    <text evidence="10">The sequence shown here is derived from an EMBL/GenBank/DDBJ whole genome shotgun (WGS) entry which is preliminary data.</text>
</comment>
<dbReference type="AlphaFoldDB" id="A0A1D2MUK4"/>
<evidence type="ECO:0000256" key="4">
    <source>
        <dbReference type="ARBA" id="ARBA00023015"/>
    </source>
</evidence>
<dbReference type="OMA" id="NRIHCWN"/>
<feature type="region of interest" description="Disordered" evidence="9">
    <location>
        <begin position="187"/>
        <end position="215"/>
    </location>
</feature>
<dbReference type="PANTHER" id="PTHR13074:SF9">
    <property type="entry name" value="MEDIATOR OF RNA POLYMERASE II TRANSCRIPTION SUBUNIT 8"/>
    <property type="match status" value="1"/>
</dbReference>
<evidence type="ECO:0000256" key="5">
    <source>
        <dbReference type="ARBA" id="ARBA00023159"/>
    </source>
</evidence>
<dbReference type="GO" id="GO:0000978">
    <property type="term" value="F:RNA polymerase II cis-regulatory region sequence-specific DNA binding"/>
    <property type="evidence" value="ECO:0007669"/>
    <property type="project" value="TreeGrafter"/>
</dbReference>
<accession>A0A1D2MUK4</accession>
<evidence type="ECO:0000313" key="11">
    <source>
        <dbReference type="Proteomes" id="UP000094527"/>
    </source>
</evidence>
<keyword evidence="7 8" id="KW-0539">Nucleus</keyword>
<reference evidence="10 11" key="1">
    <citation type="journal article" date="2016" name="Genome Biol. Evol.">
        <title>Gene Family Evolution Reflects Adaptation to Soil Environmental Stressors in the Genome of the Collembolan Orchesella cincta.</title>
        <authorList>
            <person name="Faddeeva-Vakhrusheva A."/>
            <person name="Derks M.F."/>
            <person name="Anvar S.Y."/>
            <person name="Agamennone V."/>
            <person name="Suring W."/>
            <person name="Smit S."/>
            <person name="van Straalen N.M."/>
            <person name="Roelofs D."/>
        </authorList>
    </citation>
    <scope>NUCLEOTIDE SEQUENCE [LARGE SCALE GENOMIC DNA]</scope>
    <source>
        <tissue evidence="10">Mixed pool</tissue>
    </source>
</reference>
<dbReference type="STRING" id="48709.A0A1D2MUK4"/>
<keyword evidence="6 8" id="KW-0804">Transcription</keyword>
<evidence type="ECO:0000256" key="2">
    <source>
        <dbReference type="ARBA" id="ARBA00005716"/>
    </source>
</evidence>
<keyword evidence="4 8" id="KW-0805">Transcription regulation</keyword>
<comment type="subcellular location">
    <subcellularLocation>
        <location evidence="1 8">Nucleus</location>
    </subcellularLocation>
</comment>